<sequence>MLTAAQRCHPLGCASSLLLLVRTVRQPPLTVTAGRNLWPSPALLHGHRHASSAPASTAPETTIAQGLAHTPVKMLFLNRERVVPVPEKATWLSSVVPGPYTTMRTIDGTCIVEFDRHIKRLVKAGQTVVSRIQGGKDEFKRELPNERALEVLANTGQLRDMVLEHIRASITCFHETVVLQGMRGEVEEALEKRITVLLNWGMSSDHEFVTCVNTAADGSCINTWVYVEELPPVPKAPVHVIIRRRPPEARMYEGKDSKRVISTLRSHSQDMGVEPSHDQQAVQ</sequence>
<feature type="region of interest" description="Disordered" evidence="1">
    <location>
        <begin position="263"/>
        <end position="283"/>
    </location>
</feature>
<organism evidence="3">
    <name type="scientific">Salpingoeca rosetta (strain ATCC 50818 / BSB-021)</name>
    <dbReference type="NCBI Taxonomy" id="946362"/>
    <lineage>
        <taxon>Eukaryota</taxon>
        <taxon>Choanoflagellata</taxon>
        <taxon>Craspedida</taxon>
        <taxon>Salpingoecidae</taxon>
        <taxon>Salpingoeca</taxon>
    </lineage>
</organism>
<dbReference type="RefSeq" id="XP_004993706.1">
    <property type="nucleotide sequence ID" value="XM_004993649.1"/>
</dbReference>
<dbReference type="PANTHER" id="PTHR47703">
    <property type="entry name" value="D-AMINOACID AMINOTRANSFERASE-LIKE PLP-DEPENDENT ENZYMES SUPERFAMILY PROTEIN"/>
    <property type="match status" value="1"/>
</dbReference>
<evidence type="ECO:0000313" key="2">
    <source>
        <dbReference type="EMBL" id="EGD73424.1"/>
    </source>
</evidence>
<dbReference type="InParanoid" id="F2UAK8"/>
<dbReference type="EMBL" id="GL832966">
    <property type="protein sequence ID" value="EGD73424.1"/>
    <property type="molecule type" value="Genomic_DNA"/>
</dbReference>
<dbReference type="AlphaFoldDB" id="F2UAK8"/>
<evidence type="ECO:0000313" key="3">
    <source>
        <dbReference type="Proteomes" id="UP000007799"/>
    </source>
</evidence>
<evidence type="ECO:0000256" key="1">
    <source>
        <dbReference type="SAM" id="MobiDB-lite"/>
    </source>
</evidence>
<dbReference type="GeneID" id="16074285"/>
<dbReference type="KEGG" id="sre:PTSG_05124"/>
<reference evidence="2" key="1">
    <citation type="submission" date="2009-08" db="EMBL/GenBank/DDBJ databases">
        <title>Annotation of Salpingoeca rosetta.</title>
        <authorList>
            <consortium name="The Broad Institute Genome Sequencing Platform"/>
            <person name="Russ C."/>
            <person name="Cuomo C."/>
            <person name="Burger G."/>
            <person name="Gray M.W."/>
            <person name="Holland P.W.H."/>
            <person name="King N."/>
            <person name="Lang F.B.F."/>
            <person name="Roger A.J."/>
            <person name="Ruiz-Trillo I."/>
            <person name="Young S.K."/>
            <person name="Zeng Q."/>
            <person name="Gargeya S."/>
            <person name="Alvarado L."/>
            <person name="Berlin A."/>
            <person name="Chapman S.B."/>
            <person name="Chen Z."/>
            <person name="Freedman E."/>
            <person name="Gellesch M."/>
            <person name="Goldberg J."/>
            <person name="Griggs A."/>
            <person name="Gujja S."/>
            <person name="Heilman E."/>
            <person name="Heiman D."/>
            <person name="Howarth C."/>
            <person name="Mehta T."/>
            <person name="Neiman D."/>
            <person name="Pearson M."/>
            <person name="Roberts A."/>
            <person name="Saif S."/>
            <person name="Shea T."/>
            <person name="Shenoy N."/>
            <person name="Sisk P."/>
            <person name="Stolte C."/>
            <person name="Sykes S."/>
            <person name="White J."/>
            <person name="Yandava C."/>
            <person name="Haas B."/>
            <person name="Nusbaum C."/>
            <person name="Birren B."/>
        </authorList>
    </citation>
    <scope>NUCLEOTIDE SEQUENCE [LARGE SCALE GENOMIC DNA]</scope>
    <source>
        <strain evidence="2">ATCC 50818</strain>
    </source>
</reference>
<dbReference type="Proteomes" id="UP000007799">
    <property type="component" value="Unassembled WGS sequence"/>
</dbReference>
<dbReference type="OrthoDB" id="59470at2759"/>
<dbReference type="PANTHER" id="PTHR47703:SF2">
    <property type="entry name" value="D-AMINOACID AMINOTRANSFERASE-LIKE PLP-DEPENDENT ENZYMES SUPERFAMILY PROTEIN"/>
    <property type="match status" value="1"/>
</dbReference>
<keyword evidence="3" id="KW-1185">Reference proteome</keyword>
<gene>
    <name evidence="2" type="ORF">PTSG_05124</name>
</gene>
<name>F2UAK8_SALR5</name>
<accession>F2UAK8</accession>
<protein>
    <submittedName>
        <fullName evidence="2">Uncharacterized protein</fullName>
    </submittedName>
</protein>
<proteinExistence type="predicted"/>